<evidence type="ECO:0000256" key="2">
    <source>
        <dbReference type="ARBA" id="ARBA00023186"/>
    </source>
</evidence>
<dbReference type="PANTHER" id="PTHR33620:SF1">
    <property type="entry name" value="UREASE ACCESSORY PROTEIN F"/>
    <property type="match status" value="1"/>
</dbReference>
<evidence type="ECO:0000256" key="1">
    <source>
        <dbReference type="ARBA" id="ARBA00022988"/>
    </source>
</evidence>
<comment type="caution">
    <text evidence="4">The sequence shown here is derived from an EMBL/GenBank/DDBJ whole genome shotgun (WGS) entry which is preliminary data.</text>
</comment>
<dbReference type="Pfam" id="PF01730">
    <property type="entry name" value="UreF"/>
    <property type="match status" value="1"/>
</dbReference>
<comment type="subcellular location">
    <subcellularLocation>
        <location evidence="3">Cytoplasm</location>
    </subcellularLocation>
</comment>
<dbReference type="RefSeq" id="WP_344837634.1">
    <property type="nucleotide sequence ID" value="NZ_BAAAUV010000032.1"/>
</dbReference>
<comment type="similarity">
    <text evidence="3">Belongs to the UreF family.</text>
</comment>
<comment type="subunit">
    <text evidence="3">UreD, UreF and UreG form a complex that acts as a GTP-hydrolysis-dependent molecular chaperone, activating the urease apoprotein by helping to assemble the nickel containing metallocenter of UreC. The UreE protein probably delivers the nickel.</text>
</comment>
<sequence length="219" mass="22252">MNAHLLMLSDSRLPAGGHAHSGGLEPAVTAGAVKTVPDLAGFLAGRLWTTGLVTAAIAAAACHHAPGGSGWELLDAEADARTPSPAQRTASRAQGRALLRAARRTWPDPLLDGLGRLPHQPVVLGAVTRLVGGSVLDAAGIAAYQSVGGPASAAVRLLGLDPLGVQRALADLAGDIDDVAREAAACAAGDWSALPCVSAPALDLWAEEHLRADLRLFES</sequence>
<comment type="function">
    <text evidence="3">Required for maturation of urease via the functional incorporation of the urease nickel metallocenter.</text>
</comment>
<dbReference type="Gene3D" id="1.10.4190.10">
    <property type="entry name" value="Urease accessory protein UreF"/>
    <property type="match status" value="1"/>
</dbReference>
<dbReference type="HAMAP" id="MF_01385">
    <property type="entry name" value="UreF"/>
    <property type="match status" value="1"/>
</dbReference>
<evidence type="ECO:0000256" key="3">
    <source>
        <dbReference type="HAMAP-Rule" id="MF_01385"/>
    </source>
</evidence>
<dbReference type="PANTHER" id="PTHR33620">
    <property type="entry name" value="UREASE ACCESSORY PROTEIN F"/>
    <property type="match status" value="1"/>
</dbReference>
<evidence type="ECO:0000313" key="5">
    <source>
        <dbReference type="Proteomes" id="UP001501237"/>
    </source>
</evidence>
<protein>
    <recommendedName>
        <fullName evidence="3">Urease accessory protein UreF</fullName>
    </recommendedName>
</protein>
<evidence type="ECO:0000313" key="4">
    <source>
        <dbReference type="EMBL" id="GAA3237200.1"/>
    </source>
</evidence>
<accession>A0ABP6QLJ5</accession>
<keyword evidence="1 3" id="KW-0996">Nickel insertion</keyword>
<proteinExistence type="inferred from homology"/>
<dbReference type="PIRSF" id="PIRSF009467">
    <property type="entry name" value="Ureas_acces_UreF"/>
    <property type="match status" value="1"/>
</dbReference>
<dbReference type="EMBL" id="BAAAUV010000032">
    <property type="protein sequence ID" value="GAA3237200.1"/>
    <property type="molecule type" value="Genomic_DNA"/>
</dbReference>
<keyword evidence="5" id="KW-1185">Reference proteome</keyword>
<dbReference type="InterPro" id="IPR038277">
    <property type="entry name" value="UreF_sf"/>
</dbReference>
<keyword evidence="2 3" id="KW-0143">Chaperone</keyword>
<reference evidence="5" key="1">
    <citation type="journal article" date="2019" name="Int. J. Syst. Evol. Microbiol.">
        <title>The Global Catalogue of Microorganisms (GCM) 10K type strain sequencing project: providing services to taxonomists for standard genome sequencing and annotation.</title>
        <authorList>
            <consortium name="The Broad Institute Genomics Platform"/>
            <consortium name="The Broad Institute Genome Sequencing Center for Infectious Disease"/>
            <person name="Wu L."/>
            <person name="Ma J."/>
        </authorList>
    </citation>
    <scope>NUCLEOTIDE SEQUENCE [LARGE SCALE GENOMIC DNA]</scope>
    <source>
        <strain evidence="5">JCM 9377</strain>
    </source>
</reference>
<keyword evidence="3" id="KW-0963">Cytoplasm</keyword>
<dbReference type="InterPro" id="IPR002639">
    <property type="entry name" value="UreF"/>
</dbReference>
<organism evidence="4 5">
    <name type="scientific">Actinocorallia longicatena</name>
    <dbReference type="NCBI Taxonomy" id="111803"/>
    <lineage>
        <taxon>Bacteria</taxon>
        <taxon>Bacillati</taxon>
        <taxon>Actinomycetota</taxon>
        <taxon>Actinomycetes</taxon>
        <taxon>Streptosporangiales</taxon>
        <taxon>Thermomonosporaceae</taxon>
        <taxon>Actinocorallia</taxon>
    </lineage>
</organism>
<dbReference type="Proteomes" id="UP001501237">
    <property type="component" value="Unassembled WGS sequence"/>
</dbReference>
<gene>
    <name evidence="3" type="primary">ureF</name>
    <name evidence="4" type="ORF">GCM10010468_71900</name>
</gene>
<name>A0ABP6QLJ5_9ACTN</name>